<name>A0A437MQS6_9SPHI</name>
<comment type="caution">
    <text evidence="3">The sequence shown here is derived from an EMBL/GenBank/DDBJ whole genome shotgun (WGS) entry which is preliminary data.</text>
</comment>
<sequence length="940" mass="104011">MKLMIRLITVVIALTAFTSAHAQKQKLLIKGRVTDTAGKAIDYATVALFNAADSTIAGNTVTGNDGTFELSNSLKVGRYKIIIAQMGLTSLIKYVTLSKEAPVADLGTMKMETNVKELKEVNVTAEAAPISIKKDTVEYNAGSFKTQPNDNVEGLLKKLPGVDVDADGKIKAGGKDVKKILVDGREFFGGDPKAVTKNLPADAIKKVQLIDDKTEKTKNTGIDDGQRDKVINVTLKDDKKKGWFGNITTTGGTDERYLGQFNLNRFDNKKQIALISLTNNVNEVGFTYEDLNAFTGGNVWDAFSSGGGGNFISINSSGRANINGTFSGVDNGLINNHNVGLNYSDILGKKEQFKFNVSALGLISSNKLIQNTNIEDSPNDLFTSQFSRGNNSNNTYRFNFNFDYKPDTLTNIRFKPNFSLNYRKNESTSGSGTSRLSTDTAVNTIDQFLTGNTFSPSYGGSLGINRKFTGGNGSINWFTNGNYSSTDYDYTNIYKAVYFSGLGNNQNQQASQGANATFINSTLSYIRPLSKAKKIDLTLSQGMDYRKQLSDQVTYDYNGVTGKYELINSLLSGDIDNRNWRYTTTAGIAKNSERFNININMAVAALGLSGDFTSNGQYNSVKRDAFALVPNASFSYRKKNGHNIYFNVGTDVNLPSATDLQPVFNNTNPLYIRQGNPDLVMSRSLNTSLSYNFFDMKNNTYISFYGSFNPTWNGFSTESSVDTNGITTSRPINTDGNFSSWFGANYGKPTKIKGLRYSLNLNGGVNRNVNIINGNQNAVLRFSPSLGVGGSFDRDNFNIDLRTYSSYNKATNSYQHTADQRYFSFYNTLKAGVKPGKNWRIYSDVTQRLYRSQETSANTSFYIWNAGIERYLLPKQNLTLSVNAFDLLNQNAGVQWQQTPTGQLINTESNTIRRYFYVRLIYKITRVGEQKNTPGLIIMR</sequence>
<proteinExistence type="predicted"/>
<gene>
    <name evidence="3" type="ORF">EOD41_13650</name>
</gene>
<reference evidence="3 4" key="1">
    <citation type="submission" date="2019-01" db="EMBL/GenBank/DDBJ databases">
        <authorList>
            <person name="Chen W.-M."/>
        </authorList>
    </citation>
    <scope>NUCLEOTIDE SEQUENCE [LARGE SCALE GENOMIC DNA]</scope>
    <source>
        <strain evidence="3 4">YBJ-36</strain>
    </source>
</reference>
<dbReference type="Pfam" id="PF13620">
    <property type="entry name" value="CarboxypepD_reg"/>
    <property type="match status" value="1"/>
</dbReference>
<dbReference type="Gene3D" id="2.60.40.1120">
    <property type="entry name" value="Carboxypeptidase-like, regulatory domain"/>
    <property type="match status" value="1"/>
</dbReference>
<evidence type="ECO:0000259" key="2">
    <source>
        <dbReference type="Pfam" id="PF14905"/>
    </source>
</evidence>
<dbReference type="AlphaFoldDB" id="A0A437MQS6"/>
<feature type="signal peptide" evidence="1">
    <location>
        <begin position="1"/>
        <end position="22"/>
    </location>
</feature>
<dbReference type="OrthoDB" id="1086219at2"/>
<organism evidence="3 4">
    <name type="scientific">Mucilaginibacter limnophilus</name>
    <dbReference type="NCBI Taxonomy" id="1932778"/>
    <lineage>
        <taxon>Bacteria</taxon>
        <taxon>Pseudomonadati</taxon>
        <taxon>Bacteroidota</taxon>
        <taxon>Sphingobacteriia</taxon>
        <taxon>Sphingobacteriales</taxon>
        <taxon>Sphingobacteriaceae</taxon>
        <taxon>Mucilaginibacter</taxon>
    </lineage>
</organism>
<feature type="chain" id="PRO_5019504968" evidence="1">
    <location>
        <begin position="23"/>
        <end position="940"/>
    </location>
</feature>
<dbReference type="Pfam" id="PF14905">
    <property type="entry name" value="OMP_b-brl_3"/>
    <property type="match status" value="1"/>
</dbReference>
<dbReference type="InterPro" id="IPR041700">
    <property type="entry name" value="OMP_b-brl_3"/>
</dbReference>
<evidence type="ECO:0000313" key="3">
    <source>
        <dbReference type="EMBL" id="RVU00005.1"/>
    </source>
</evidence>
<keyword evidence="3" id="KW-0675">Receptor</keyword>
<keyword evidence="1" id="KW-0732">Signal</keyword>
<feature type="domain" description="Outer membrane protein beta-barrel" evidence="2">
    <location>
        <begin position="477"/>
        <end position="922"/>
    </location>
</feature>
<evidence type="ECO:0000313" key="4">
    <source>
        <dbReference type="Proteomes" id="UP000282759"/>
    </source>
</evidence>
<protein>
    <submittedName>
        <fullName evidence="3">TonB-dependent receptor</fullName>
    </submittedName>
</protein>
<dbReference type="EMBL" id="SACK01000006">
    <property type="protein sequence ID" value="RVU00005.1"/>
    <property type="molecule type" value="Genomic_DNA"/>
</dbReference>
<evidence type="ECO:0000256" key="1">
    <source>
        <dbReference type="SAM" id="SignalP"/>
    </source>
</evidence>
<keyword evidence="4" id="KW-1185">Reference proteome</keyword>
<accession>A0A437MQS6</accession>
<dbReference type="Proteomes" id="UP000282759">
    <property type="component" value="Unassembled WGS sequence"/>
</dbReference>
<dbReference type="InterPro" id="IPR008969">
    <property type="entry name" value="CarboxyPept-like_regulatory"/>
</dbReference>
<dbReference type="SUPFAM" id="SSF49464">
    <property type="entry name" value="Carboxypeptidase regulatory domain-like"/>
    <property type="match status" value="1"/>
</dbReference>
<dbReference type="SUPFAM" id="SSF56935">
    <property type="entry name" value="Porins"/>
    <property type="match status" value="1"/>
</dbReference>
<dbReference type="RefSeq" id="WP_127705832.1">
    <property type="nucleotide sequence ID" value="NZ_SACK01000006.1"/>
</dbReference>